<dbReference type="AlphaFoldDB" id="A0A5B7EGG6"/>
<evidence type="ECO:0000313" key="2">
    <source>
        <dbReference type="Proteomes" id="UP000324222"/>
    </source>
</evidence>
<name>A0A5B7EGG6_PORTR</name>
<protein>
    <submittedName>
        <fullName evidence="1">Uncharacterized protein</fullName>
    </submittedName>
</protein>
<dbReference type="Proteomes" id="UP000324222">
    <property type="component" value="Unassembled WGS sequence"/>
</dbReference>
<proteinExistence type="predicted"/>
<gene>
    <name evidence="1" type="ORF">E2C01_025639</name>
</gene>
<accession>A0A5B7EGG6</accession>
<organism evidence="1 2">
    <name type="scientific">Portunus trituberculatus</name>
    <name type="common">Swimming crab</name>
    <name type="synonym">Neptunus trituberculatus</name>
    <dbReference type="NCBI Taxonomy" id="210409"/>
    <lineage>
        <taxon>Eukaryota</taxon>
        <taxon>Metazoa</taxon>
        <taxon>Ecdysozoa</taxon>
        <taxon>Arthropoda</taxon>
        <taxon>Crustacea</taxon>
        <taxon>Multicrustacea</taxon>
        <taxon>Malacostraca</taxon>
        <taxon>Eumalacostraca</taxon>
        <taxon>Eucarida</taxon>
        <taxon>Decapoda</taxon>
        <taxon>Pleocyemata</taxon>
        <taxon>Brachyura</taxon>
        <taxon>Eubrachyura</taxon>
        <taxon>Portunoidea</taxon>
        <taxon>Portunidae</taxon>
        <taxon>Portuninae</taxon>
        <taxon>Portunus</taxon>
    </lineage>
</organism>
<sequence>MRVSWSRSCERGMSKGFLYICGLTSPSLTASTKLGYSVTWSRRRWDGAGETNRGVFFTSITETLTPTAPAGSRALTNADNPSLTVPEEPLVESLLELTTTIGAAAAPPPLGLILELLEVVCDLEAEGVVQVVRDQVRSSHPPQGTLQGLCRGSQNAMLVWSGKKWPEESKKRVAVWKPYIGIVRGHGAEVVVKLDPPLLGGLETVGLEEVV</sequence>
<dbReference type="EMBL" id="VSRR010002606">
    <property type="protein sequence ID" value="MPC32329.1"/>
    <property type="molecule type" value="Genomic_DNA"/>
</dbReference>
<comment type="caution">
    <text evidence="1">The sequence shown here is derived from an EMBL/GenBank/DDBJ whole genome shotgun (WGS) entry which is preliminary data.</text>
</comment>
<reference evidence="1 2" key="1">
    <citation type="submission" date="2019-05" db="EMBL/GenBank/DDBJ databases">
        <title>Another draft genome of Portunus trituberculatus and its Hox gene families provides insights of decapod evolution.</title>
        <authorList>
            <person name="Jeong J.-H."/>
            <person name="Song I."/>
            <person name="Kim S."/>
            <person name="Choi T."/>
            <person name="Kim D."/>
            <person name="Ryu S."/>
            <person name="Kim W."/>
        </authorList>
    </citation>
    <scope>NUCLEOTIDE SEQUENCE [LARGE SCALE GENOMIC DNA]</scope>
    <source>
        <tissue evidence="1">Muscle</tissue>
    </source>
</reference>
<evidence type="ECO:0000313" key="1">
    <source>
        <dbReference type="EMBL" id="MPC32329.1"/>
    </source>
</evidence>
<keyword evidence="2" id="KW-1185">Reference proteome</keyword>